<evidence type="ECO:0000256" key="3">
    <source>
        <dbReference type="ARBA" id="ARBA00022833"/>
    </source>
</evidence>
<evidence type="ECO:0000313" key="5">
    <source>
        <dbReference type="Proteomes" id="UP000250275"/>
    </source>
</evidence>
<accession>A0A310SF27</accession>
<dbReference type="PANTHER" id="PTHR12857:SF0">
    <property type="entry name" value="CXXC MOTIF CONTAINING ZINC BINDING PROTEIN"/>
    <property type="match status" value="1"/>
</dbReference>
<proteinExistence type="inferred from homology"/>
<dbReference type="GO" id="GO:0008270">
    <property type="term" value="F:zinc ion binding"/>
    <property type="evidence" value="ECO:0007669"/>
    <property type="project" value="TreeGrafter"/>
</dbReference>
<reference evidence="4 5" key="1">
    <citation type="submission" date="2015-07" db="EMBL/GenBank/DDBJ databases">
        <title>The genome of Eufriesea mexicana.</title>
        <authorList>
            <person name="Pan H."/>
            <person name="Kapheim K."/>
        </authorList>
    </citation>
    <scope>NUCLEOTIDE SEQUENCE [LARGE SCALE GENOMIC DNA]</scope>
    <source>
        <strain evidence="4">0111107269</strain>
        <tissue evidence="4">Whole body</tissue>
    </source>
</reference>
<keyword evidence="5" id="KW-1185">Reference proteome</keyword>
<evidence type="ECO:0000313" key="4">
    <source>
        <dbReference type="EMBL" id="OAD52228.1"/>
    </source>
</evidence>
<gene>
    <name evidence="4" type="ORF">WN48_02513</name>
</gene>
<comment type="similarity">
    <text evidence="1">Belongs to the UPF0587 family.</text>
</comment>
<dbReference type="Pfam" id="PF05907">
    <property type="entry name" value="CXXC_Zn-b_euk"/>
    <property type="match status" value="1"/>
</dbReference>
<keyword evidence="3" id="KW-0862">Zinc</keyword>
<dbReference type="SUPFAM" id="SSF141678">
    <property type="entry name" value="MAL13P1.257-like"/>
    <property type="match status" value="1"/>
</dbReference>
<dbReference type="EMBL" id="KQ775960">
    <property type="protein sequence ID" value="OAD52228.1"/>
    <property type="molecule type" value="Genomic_DNA"/>
</dbReference>
<sequence length="161" mass="18523">MVKIALQMKATLENIEELKPSGSEFKWYLKFTCGNCGEKSDKWSYVTLNESIPVKKRNAVNHFASKCKFCSRENALTILKDSIKSFLANDQGKFQTIAIFDCRGLEPNEFSAREGWIAKTVNDGKEFTDVDLTEGEWADYCDKIKEPVGIYEIEHRFEKMK</sequence>
<keyword evidence="2" id="KW-0479">Metal-binding</keyword>
<evidence type="ECO:0000256" key="1">
    <source>
        <dbReference type="ARBA" id="ARBA00007818"/>
    </source>
</evidence>
<protein>
    <submittedName>
        <fullName evidence="4">Uncharacterized protein</fullName>
    </submittedName>
</protein>
<name>A0A310SF27_9HYME</name>
<dbReference type="OrthoDB" id="10248838at2759"/>
<organism evidence="4 5">
    <name type="scientific">Eufriesea mexicana</name>
    <dbReference type="NCBI Taxonomy" id="516756"/>
    <lineage>
        <taxon>Eukaryota</taxon>
        <taxon>Metazoa</taxon>
        <taxon>Ecdysozoa</taxon>
        <taxon>Arthropoda</taxon>
        <taxon>Hexapoda</taxon>
        <taxon>Insecta</taxon>
        <taxon>Pterygota</taxon>
        <taxon>Neoptera</taxon>
        <taxon>Endopterygota</taxon>
        <taxon>Hymenoptera</taxon>
        <taxon>Apocrita</taxon>
        <taxon>Aculeata</taxon>
        <taxon>Apoidea</taxon>
        <taxon>Anthophila</taxon>
        <taxon>Apidae</taxon>
        <taxon>Eufriesea</taxon>
    </lineage>
</organism>
<dbReference type="InterPro" id="IPR008584">
    <property type="entry name" value="CXXC_Zn-binding_euk"/>
</dbReference>
<dbReference type="AlphaFoldDB" id="A0A310SF27"/>
<dbReference type="Proteomes" id="UP000250275">
    <property type="component" value="Unassembled WGS sequence"/>
</dbReference>
<dbReference type="PANTHER" id="PTHR12857">
    <property type="entry name" value="CXXC MOTIF CONTAINING ZINC BINDING PROTEIN"/>
    <property type="match status" value="1"/>
</dbReference>
<evidence type="ECO:0000256" key="2">
    <source>
        <dbReference type="ARBA" id="ARBA00022723"/>
    </source>
</evidence>